<evidence type="ECO:0000256" key="1">
    <source>
        <dbReference type="SAM" id="Phobius"/>
    </source>
</evidence>
<dbReference type="InterPro" id="IPR027853">
    <property type="entry name" value="DUF4492"/>
</dbReference>
<organism evidence="2 3">
    <name type="scientific">Xiashengella succiniciproducens</name>
    <dbReference type="NCBI Taxonomy" id="2949635"/>
    <lineage>
        <taxon>Bacteria</taxon>
        <taxon>Pseudomonadati</taxon>
        <taxon>Bacteroidota</taxon>
        <taxon>Bacteroidia</taxon>
        <taxon>Marinilabiliales</taxon>
        <taxon>Marinilabiliaceae</taxon>
        <taxon>Xiashengella</taxon>
    </lineage>
</organism>
<protein>
    <submittedName>
        <fullName evidence="2">DUF4492 domain-containing protein</fullName>
    </submittedName>
</protein>
<dbReference type="RefSeq" id="WP_250724236.1">
    <property type="nucleotide sequence ID" value="NZ_CP098400.1"/>
</dbReference>
<evidence type="ECO:0000313" key="3">
    <source>
        <dbReference type="Proteomes" id="UP001056426"/>
    </source>
</evidence>
<dbReference type="KEGG" id="alkq:M9189_01930"/>
<dbReference type="Pfam" id="PF14899">
    <property type="entry name" value="DUF4492"/>
    <property type="match status" value="1"/>
</dbReference>
<name>A0A9J6ZR61_9BACT</name>
<keyword evidence="1" id="KW-0812">Transmembrane</keyword>
<evidence type="ECO:0000313" key="2">
    <source>
        <dbReference type="EMBL" id="URW80119.1"/>
    </source>
</evidence>
<dbReference type="Proteomes" id="UP001056426">
    <property type="component" value="Chromosome"/>
</dbReference>
<sequence>MVKFKDIVDFYIDGFSDLSDWSRALWIIILAKLFIMFVVLKLFFFQNEMKVRFDNDQDRANHVIEQITIP</sequence>
<keyword evidence="3" id="KW-1185">Reference proteome</keyword>
<gene>
    <name evidence="2" type="ORF">M9189_01930</name>
</gene>
<keyword evidence="1" id="KW-1133">Transmembrane helix</keyword>
<feature type="transmembrane region" description="Helical" evidence="1">
    <location>
        <begin position="24"/>
        <end position="44"/>
    </location>
</feature>
<dbReference type="EMBL" id="CP098400">
    <property type="protein sequence ID" value="URW80119.1"/>
    <property type="molecule type" value="Genomic_DNA"/>
</dbReference>
<keyword evidence="1" id="KW-0472">Membrane</keyword>
<reference evidence="2" key="2">
    <citation type="submission" date="2022-06" db="EMBL/GenBank/DDBJ databases">
        <title>Xiashengella guii gen. nov. sp. nov., a bacterium isolated form anaerobic digestion tank.</title>
        <authorList>
            <person name="Huang H."/>
        </authorList>
    </citation>
    <scope>NUCLEOTIDE SEQUENCE</scope>
    <source>
        <strain evidence="2">Ai-910</strain>
    </source>
</reference>
<accession>A0A9J6ZR61</accession>
<reference evidence="2" key="1">
    <citation type="submission" date="2022-05" db="EMBL/GenBank/DDBJ databases">
        <authorList>
            <person name="Sun X."/>
        </authorList>
    </citation>
    <scope>NUCLEOTIDE SEQUENCE</scope>
    <source>
        <strain evidence="2">Ai-910</strain>
    </source>
</reference>
<dbReference type="AlphaFoldDB" id="A0A9J6ZR61"/>
<proteinExistence type="predicted"/>